<dbReference type="EMBL" id="JAFNLL010000005">
    <property type="protein sequence ID" value="MBO1267100.1"/>
    <property type="molecule type" value="Genomic_DNA"/>
</dbReference>
<proteinExistence type="predicted"/>
<evidence type="ECO:0000256" key="1">
    <source>
        <dbReference type="SAM" id="Phobius"/>
    </source>
</evidence>
<organism evidence="2 3">
    <name type="scientific">Arthrobacter cavernae</name>
    <dbReference type="NCBI Taxonomy" id="2817681"/>
    <lineage>
        <taxon>Bacteria</taxon>
        <taxon>Bacillati</taxon>
        <taxon>Actinomycetota</taxon>
        <taxon>Actinomycetes</taxon>
        <taxon>Micrococcales</taxon>
        <taxon>Micrococcaceae</taxon>
        <taxon>Arthrobacter</taxon>
    </lineage>
</organism>
<dbReference type="AlphaFoldDB" id="A0A939HEV2"/>
<dbReference type="Proteomes" id="UP000664164">
    <property type="component" value="Unassembled WGS sequence"/>
</dbReference>
<comment type="caution">
    <text evidence="2">The sequence shown here is derived from an EMBL/GenBank/DDBJ whole genome shotgun (WGS) entry which is preliminary data.</text>
</comment>
<evidence type="ECO:0000313" key="2">
    <source>
        <dbReference type="EMBL" id="MBO1267100.1"/>
    </source>
</evidence>
<accession>A0A939HEV2</accession>
<reference evidence="2" key="1">
    <citation type="submission" date="2021-03" db="EMBL/GenBank/DDBJ databases">
        <title>A new species, PO-11, isolated from a karst cave deposit.</title>
        <authorList>
            <person name="Zhaoxiaoyong W."/>
        </authorList>
    </citation>
    <scope>NUCLEOTIDE SEQUENCE</scope>
    <source>
        <strain evidence="2">PO-11</strain>
    </source>
</reference>
<gene>
    <name evidence="2" type="ORF">J1902_03745</name>
</gene>
<keyword evidence="1" id="KW-0812">Transmembrane</keyword>
<name>A0A939HEV2_9MICC</name>
<evidence type="ECO:0000313" key="3">
    <source>
        <dbReference type="Proteomes" id="UP000664164"/>
    </source>
</evidence>
<evidence type="ECO:0008006" key="4">
    <source>
        <dbReference type="Google" id="ProtNLM"/>
    </source>
</evidence>
<keyword evidence="1" id="KW-1133">Transmembrane helix</keyword>
<sequence length="56" mass="6334">MKTLLSRKFLIAIVGATVVFGNYMWNWGLTEEQVWSVLTPLLAYIGVEGFADIKSR</sequence>
<feature type="transmembrane region" description="Helical" evidence="1">
    <location>
        <begin position="9"/>
        <end position="28"/>
    </location>
</feature>
<keyword evidence="1" id="KW-0472">Membrane</keyword>
<keyword evidence="3" id="KW-1185">Reference proteome</keyword>
<dbReference type="RefSeq" id="WP_207614927.1">
    <property type="nucleotide sequence ID" value="NZ_JAFNLL010000005.1"/>
</dbReference>
<protein>
    <recommendedName>
        <fullName evidence="4">Holin</fullName>
    </recommendedName>
</protein>